<reference evidence="8" key="3">
    <citation type="submission" date="2025-09" db="UniProtKB">
        <authorList>
            <consortium name="Ensembl"/>
        </authorList>
    </citation>
    <scope>IDENTIFICATION</scope>
</reference>
<protein>
    <submittedName>
        <fullName evidence="8">Androglobin</fullName>
    </submittedName>
</protein>
<feature type="compositionally biased region" description="Basic and acidic residues" evidence="5">
    <location>
        <begin position="981"/>
        <end position="991"/>
    </location>
</feature>
<comment type="caution">
    <text evidence="4">Lacks conserved residue(s) required for the propagation of feature annotation.</text>
</comment>
<dbReference type="AlphaFoldDB" id="A0A8C3V9J8"/>
<dbReference type="InterPro" id="IPR057249">
    <property type="entry name" value="Globin_CP_ADGB"/>
</dbReference>
<evidence type="ECO:0000256" key="5">
    <source>
        <dbReference type="SAM" id="MobiDB-lite"/>
    </source>
</evidence>
<evidence type="ECO:0000256" key="4">
    <source>
        <dbReference type="PROSITE-ProRule" id="PRU00239"/>
    </source>
</evidence>
<keyword evidence="9" id="KW-1185">Reference proteome</keyword>
<evidence type="ECO:0000259" key="7">
    <source>
        <dbReference type="PROSITE" id="PS52042"/>
    </source>
</evidence>
<feature type="domain" description="Globin" evidence="7">
    <location>
        <begin position="535"/>
        <end position="737"/>
    </location>
</feature>
<dbReference type="Ensembl" id="ENSCUST00005028122.1">
    <property type="protein sequence ID" value="ENSCUSP00005027179.1"/>
    <property type="gene ID" value="ENSCUSG00005016765.1"/>
</dbReference>
<dbReference type="InterPro" id="IPR038765">
    <property type="entry name" value="Papain-like_cys_pep_sf"/>
</dbReference>
<feature type="compositionally biased region" description="Basic residues" evidence="5">
    <location>
        <begin position="1057"/>
        <end position="1079"/>
    </location>
</feature>
<dbReference type="GO" id="GO:0004198">
    <property type="term" value="F:calcium-dependent cysteine-type endopeptidase activity"/>
    <property type="evidence" value="ECO:0007669"/>
    <property type="project" value="InterPro"/>
</dbReference>
<dbReference type="PROSITE" id="PS52042">
    <property type="entry name" value="GLOBIN_CP_ADGB"/>
    <property type="match status" value="1"/>
</dbReference>
<dbReference type="Pfam" id="PF22070">
    <property type="entry name" value="Androglobin_V"/>
    <property type="match status" value="1"/>
</dbReference>
<dbReference type="GO" id="GO:0006508">
    <property type="term" value="P:proteolysis"/>
    <property type="evidence" value="ECO:0007669"/>
    <property type="project" value="InterPro"/>
</dbReference>
<feature type="region of interest" description="Disordered" evidence="5">
    <location>
        <begin position="1053"/>
        <end position="1100"/>
    </location>
</feature>
<dbReference type="SUPFAM" id="SSF54001">
    <property type="entry name" value="Cysteine proteinases"/>
    <property type="match status" value="1"/>
</dbReference>
<dbReference type="GO" id="GO:0019825">
    <property type="term" value="F:oxygen binding"/>
    <property type="evidence" value="ECO:0007669"/>
    <property type="project" value="InterPro"/>
</dbReference>
<feature type="region of interest" description="Disordered" evidence="5">
    <location>
        <begin position="38"/>
        <end position="58"/>
    </location>
</feature>
<feature type="compositionally biased region" description="Basic and acidic residues" evidence="5">
    <location>
        <begin position="285"/>
        <end position="294"/>
    </location>
</feature>
<keyword evidence="2" id="KW-0479">Metal-binding</keyword>
<accession>A0A8C3V9J8</accession>
<dbReference type="PROSITE" id="PS50203">
    <property type="entry name" value="CALPAIN_CAT"/>
    <property type="match status" value="1"/>
</dbReference>
<name>A0A8C3V9J8_CATUS</name>
<evidence type="ECO:0000256" key="2">
    <source>
        <dbReference type="ARBA" id="ARBA00022723"/>
    </source>
</evidence>
<dbReference type="GO" id="GO:0046872">
    <property type="term" value="F:metal ion binding"/>
    <property type="evidence" value="ECO:0007669"/>
    <property type="project" value="UniProtKB-KW"/>
</dbReference>
<evidence type="ECO:0000313" key="9">
    <source>
        <dbReference type="Proteomes" id="UP000694563"/>
    </source>
</evidence>
<dbReference type="InterPro" id="IPR001300">
    <property type="entry name" value="Peptidase_C2_calpain_cat"/>
</dbReference>
<dbReference type="InterPro" id="IPR054093">
    <property type="entry name" value="Androglobin_II"/>
</dbReference>
<feature type="compositionally biased region" description="Basic and acidic residues" evidence="5">
    <location>
        <begin position="254"/>
        <end position="273"/>
    </location>
</feature>
<dbReference type="PANTHER" id="PTHR46298">
    <property type="entry name" value="ANDROGLOBIN"/>
    <property type="match status" value="1"/>
</dbReference>
<feature type="domain" description="Calpain catalytic" evidence="6">
    <location>
        <begin position="72"/>
        <end position="237"/>
    </location>
</feature>
<dbReference type="Gene3D" id="1.10.490.10">
    <property type="entry name" value="Globins"/>
    <property type="match status" value="1"/>
</dbReference>
<proteinExistence type="predicted"/>
<dbReference type="PANTHER" id="PTHR46298:SF1">
    <property type="entry name" value="ANDROGLOBIN"/>
    <property type="match status" value="1"/>
</dbReference>
<dbReference type="GO" id="GO:0020037">
    <property type="term" value="F:heme binding"/>
    <property type="evidence" value="ECO:0007669"/>
    <property type="project" value="InterPro"/>
</dbReference>
<feature type="region of interest" description="Disordered" evidence="5">
    <location>
        <begin position="254"/>
        <end position="294"/>
    </location>
</feature>
<keyword evidence="1" id="KW-0349">Heme</keyword>
<feature type="compositionally biased region" description="Basic and acidic residues" evidence="5">
    <location>
        <begin position="1080"/>
        <end position="1100"/>
    </location>
</feature>
<dbReference type="InterPro" id="IPR053033">
    <property type="entry name" value="Androglobin-like"/>
</dbReference>
<dbReference type="CDD" id="cd22307">
    <property type="entry name" value="Adgb_C_mid-like"/>
    <property type="match status" value="1"/>
</dbReference>
<evidence type="ECO:0000256" key="1">
    <source>
        <dbReference type="ARBA" id="ARBA00022617"/>
    </source>
</evidence>
<reference evidence="8" key="2">
    <citation type="submission" date="2025-08" db="UniProtKB">
        <authorList>
            <consortium name="Ensembl"/>
        </authorList>
    </citation>
    <scope>IDENTIFICATION</scope>
</reference>
<dbReference type="InterPro" id="IPR012292">
    <property type="entry name" value="Globin/Proto"/>
</dbReference>
<evidence type="ECO:0000259" key="6">
    <source>
        <dbReference type="PROSITE" id="PS50203"/>
    </source>
</evidence>
<dbReference type="PROSITE" id="PS50096">
    <property type="entry name" value="IQ"/>
    <property type="match status" value="1"/>
</dbReference>
<dbReference type="Proteomes" id="UP000694563">
    <property type="component" value="Chromosome 3"/>
</dbReference>
<keyword evidence="3" id="KW-0408">Iron</keyword>
<feature type="region of interest" description="Disordered" evidence="5">
    <location>
        <begin position="403"/>
        <end position="423"/>
    </location>
</feature>
<feature type="region of interest" description="Disordered" evidence="5">
    <location>
        <begin position="968"/>
        <end position="991"/>
    </location>
</feature>
<reference evidence="8" key="1">
    <citation type="submission" date="2020-10" db="EMBL/GenBank/DDBJ databases">
        <title>Catharus ustulatus (Swainson's thrush) genome, bCatUst1, primary haplotype v2.</title>
        <authorList>
            <person name="Delmore K."/>
            <person name="Vafadar M."/>
            <person name="Formenti G."/>
            <person name="Chow W."/>
            <person name="Pelan S."/>
            <person name="Howe K."/>
            <person name="Rhie A."/>
            <person name="Mountcastle J."/>
            <person name="Haase B."/>
            <person name="Fedrigo O."/>
            <person name="Jarvis E.D."/>
        </authorList>
    </citation>
    <scope>NUCLEOTIDE SEQUENCE [LARGE SCALE GENOMIC DNA]</scope>
</reference>
<dbReference type="Pfam" id="PF22069">
    <property type="entry name" value="Androglobin_IV"/>
    <property type="match status" value="1"/>
</dbReference>
<dbReference type="Pfam" id="PF00648">
    <property type="entry name" value="Peptidase_C2"/>
    <property type="match status" value="1"/>
</dbReference>
<dbReference type="Pfam" id="PF22068">
    <property type="entry name" value="Androglobin_II"/>
    <property type="match status" value="1"/>
</dbReference>
<evidence type="ECO:0000256" key="3">
    <source>
        <dbReference type="ARBA" id="ARBA00023004"/>
    </source>
</evidence>
<sequence>HLSNASVPPSDFSPLPPSGFPIWPEWNDADINAEKWDTGKAGKEKPGKGHISPEFDDPEGKIRLPASLKVHSWKRPQEFLTKEVPVIVQNETSFDLVSANEHIFCCELMRWIVSEIYAVWRIYNENSLNSETPTLVWKPWEHIYALCKATKEHVPLYNKFGKYVLKLYWMGCWRKIIVDDTMPFNEEENLLLPATTCQKELWPMLLSKAIIKLANTSAVLMEITLSPLIGNITTTDIHTSEIVPEFKLPEKKAPEVEIVEDDTKPEETKDSELKNGVSSMSKPSDGTEKAESGNKVGKDSFVWILLLFVRQIQGERRSDPVSLSFHILQVDSSEKMRQYGLSHIYSHPVLITRTRSSPLVAPPEPPPLPPWKLFRQKKQVVVTSEPQEEYDNISLDAKQMSETADTDMKNQTGAKSKNETASENTSVSKETWITFEDFCSSDEEVFYYLLVDSLMPVEILVSFSALVHWYVTEGTKQECSTGVLTVEYFSWKSVTPGELVLKMCTSATKATVVNLPVGRHILLFRVTCSIGHHIHLCTMVPCVFGEEDAVIPALQKESSRFIEQATAILKAVGNVINSFSSKDELPKALKELEVAHCPPGLHDTKTNQENVFNDAFWYLIEYVLDKKDLYRYKFAFRSFTLDFKDHISEDDTVFSECSEEKSPSSWENRTPTSEEEAAALKIQTIWRGTYIRKILKSREPGTKENTDVEETLKNLWTMIELNFEEYAVMLLREMFKRNHNSAEKFPCYEDEWCKMYFTDYAVTYADQPPNAWFLVFREIFIVPEDMLVMTKVFTTIPSCRLHVLDNDTQEEMPLAVFKVASYVYPKNQKGYTFVAEAHTGDQPVPGGKWKLRFISSHSALPFLSREAVNNSYSTQQFKEHYIPNDEFLLFRYFIKVTAPHTATLQVQTSNSDVFIKLQVLDNEKEITSVIGKGNAVIPVFNFWNNQSLLNSQLKNLQIIQSSTKKGLETGQFKKGSNNSSKDSKSSSKTDLVQEHALILREESLSSENFENNVGSPQQAYQYSIQALVLHDSWPLTESESLLVQELKEMQKDEIKGKERKGKERKGKERKGKERKGKERKGKERKGERERKGKEKGKGKMGEERMTTLYIWYFQPGDSKTPYWILRIVTEQKEADFLEVKKDTRRVDEIRAMKEAWESAEPGRAVKVISECYLCSDVSSQVPEDVMVERLPEQKPAFLGLSSSPLYLSLLSYTLRFSQFFPVCSKLKNFADTTLLNSELRRSAALQL</sequence>
<dbReference type="InterPro" id="IPR054095">
    <property type="entry name" value="Androglobin_V"/>
</dbReference>
<organism evidence="8 9">
    <name type="scientific">Catharus ustulatus</name>
    <name type="common">Russet-backed thrush</name>
    <name type="synonym">Hylocichla ustulatus</name>
    <dbReference type="NCBI Taxonomy" id="91951"/>
    <lineage>
        <taxon>Eukaryota</taxon>
        <taxon>Metazoa</taxon>
        <taxon>Chordata</taxon>
        <taxon>Craniata</taxon>
        <taxon>Vertebrata</taxon>
        <taxon>Euteleostomi</taxon>
        <taxon>Archelosauria</taxon>
        <taxon>Archosauria</taxon>
        <taxon>Dinosauria</taxon>
        <taxon>Saurischia</taxon>
        <taxon>Theropoda</taxon>
        <taxon>Coelurosauria</taxon>
        <taxon>Aves</taxon>
        <taxon>Neognathae</taxon>
        <taxon>Neoaves</taxon>
        <taxon>Telluraves</taxon>
        <taxon>Australaves</taxon>
        <taxon>Passeriformes</taxon>
        <taxon>Turdidae</taxon>
        <taxon>Catharus</taxon>
    </lineage>
</organism>
<evidence type="ECO:0000313" key="8">
    <source>
        <dbReference type="Ensembl" id="ENSCUSP00005027179.1"/>
    </source>
</evidence>
<feature type="compositionally biased region" description="Polar residues" evidence="5">
    <location>
        <begin position="409"/>
        <end position="423"/>
    </location>
</feature>
<dbReference type="InterPro" id="IPR054094">
    <property type="entry name" value="Androglobin_IV"/>
</dbReference>